<feature type="non-terminal residue" evidence="1">
    <location>
        <position position="281"/>
    </location>
</feature>
<protein>
    <submittedName>
        <fullName evidence="1">Uncharacterized protein</fullName>
    </submittedName>
</protein>
<proteinExistence type="predicted"/>
<dbReference type="Gene3D" id="1.50.10.100">
    <property type="entry name" value="Chondroitin AC/alginate lyase"/>
    <property type="match status" value="1"/>
</dbReference>
<dbReference type="InterPro" id="IPR008929">
    <property type="entry name" value="Chondroitin_lyas"/>
</dbReference>
<comment type="caution">
    <text evidence="1">The sequence shown here is derived from an EMBL/GenBank/DDBJ whole genome shotgun (WGS) entry which is preliminary data.</text>
</comment>
<accession>A0A286U4E2</accession>
<organism evidence="1 2">
    <name type="scientific">Candidatus Scalindua japonica</name>
    <dbReference type="NCBI Taxonomy" id="1284222"/>
    <lineage>
        <taxon>Bacteria</taxon>
        <taxon>Pseudomonadati</taxon>
        <taxon>Planctomycetota</taxon>
        <taxon>Candidatus Brocadiia</taxon>
        <taxon>Candidatus Brocadiales</taxon>
        <taxon>Candidatus Scalinduaceae</taxon>
        <taxon>Candidatus Scalindua</taxon>
    </lineage>
</organism>
<keyword evidence="2" id="KW-1185">Reference proteome</keyword>
<dbReference type="AlphaFoldDB" id="A0A286U4E2"/>
<dbReference type="EMBL" id="BAOS01000045">
    <property type="protein sequence ID" value="GAX62996.1"/>
    <property type="molecule type" value="Genomic_DNA"/>
</dbReference>
<name>A0A286U4E2_9BACT</name>
<evidence type="ECO:0000313" key="1">
    <source>
        <dbReference type="EMBL" id="GAX62996.1"/>
    </source>
</evidence>
<gene>
    <name evidence="1" type="ORF">SCALIN_C45_0154</name>
</gene>
<evidence type="ECO:0000313" key="2">
    <source>
        <dbReference type="Proteomes" id="UP000218542"/>
    </source>
</evidence>
<dbReference type="Proteomes" id="UP000218542">
    <property type="component" value="Unassembled WGS sequence"/>
</dbReference>
<reference evidence="2" key="1">
    <citation type="journal article" date="2017" name="Environ. Microbiol. Rep.">
        <title>Genetic Diversity of Marine Anaerobic Ammonium-Oxidizing Bacteria as Revealed by Genomic and Proteomic Analyses of 'Candidatus Scalindua japonica'.</title>
        <authorList>
            <person name="Oshiki M."/>
            <person name="Mizuto K."/>
            <person name="Kimura Z."/>
            <person name="Kindaichi T."/>
            <person name="Satoh H."/>
            <person name="Okabe S."/>
        </authorList>
    </citation>
    <scope>NUCLEOTIDE SEQUENCE [LARGE SCALE GENOMIC DNA]</scope>
    <source>
        <strain evidence="2">husup-a2</strain>
    </source>
</reference>
<sequence length="281" mass="32919">MKTDYERFKAYWDKKISKKDYKLFSPEQMDGICLGVLYQLSGERRYADVIKNSPFFEKGSIFWSYPFTLDLIMDTLTREEITNQIDRFLALGRQNKFRWSTGSDCLWPALVLYGSDPDRDEEIAKWIARGVKETRKVIQSSNYSADNRGGDFNSFSYIGNHSLVRLGAHITAMSNALDEDTWQTSTWMRHLASYYIYHFMPWRNSVIHFDNTTGLVFGPVGSSFGGEYLLHAAPARYRDGLYQWWINQFLVAENPKARGWRRESRENQVMAGFWGRLLFYD</sequence>